<evidence type="ECO:0000256" key="1">
    <source>
        <dbReference type="SAM" id="MobiDB-lite"/>
    </source>
</evidence>
<comment type="caution">
    <text evidence="2">The sequence shown here is derived from an EMBL/GenBank/DDBJ whole genome shotgun (WGS) entry which is preliminary data.</text>
</comment>
<dbReference type="NCBIfam" id="NF038133">
    <property type="entry name" value="choice_anch_L"/>
    <property type="match status" value="1"/>
</dbReference>
<protein>
    <submittedName>
        <fullName evidence="2">Uncharacterized protein</fullName>
    </submittedName>
</protein>
<dbReference type="EMBL" id="ABCS01000151">
    <property type="protein sequence ID" value="EDM74064.1"/>
    <property type="molecule type" value="Genomic_DNA"/>
</dbReference>
<name>A6GJ88_9BACT</name>
<accession>A6GJ88</accession>
<dbReference type="AlphaFoldDB" id="A6GJ88"/>
<feature type="region of interest" description="Disordered" evidence="1">
    <location>
        <begin position="41"/>
        <end position="82"/>
    </location>
</feature>
<evidence type="ECO:0000313" key="3">
    <source>
        <dbReference type="Proteomes" id="UP000005801"/>
    </source>
</evidence>
<proteinExistence type="predicted"/>
<keyword evidence="3" id="KW-1185">Reference proteome</keyword>
<gene>
    <name evidence="2" type="ORF">PPSIR1_17955</name>
</gene>
<dbReference type="Proteomes" id="UP000005801">
    <property type="component" value="Unassembled WGS sequence"/>
</dbReference>
<dbReference type="InterPro" id="IPR049804">
    <property type="entry name" value="Choice_anch_L"/>
</dbReference>
<dbReference type="STRING" id="391625.PPSIR1_17955"/>
<reference evidence="2 3" key="1">
    <citation type="submission" date="2007-06" db="EMBL/GenBank/DDBJ databases">
        <authorList>
            <person name="Shimkets L."/>
            <person name="Ferriera S."/>
            <person name="Johnson J."/>
            <person name="Kravitz S."/>
            <person name="Beeson K."/>
            <person name="Sutton G."/>
            <person name="Rogers Y.-H."/>
            <person name="Friedman R."/>
            <person name="Frazier M."/>
            <person name="Venter J.C."/>
        </authorList>
    </citation>
    <scope>NUCLEOTIDE SEQUENCE [LARGE SCALE GENOMIC DNA]</scope>
    <source>
        <strain evidence="2 3">SIR-1</strain>
    </source>
</reference>
<organism evidence="2 3">
    <name type="scientific">Plesiocystis pacifica SIR-1</name>
    <dbReference type="NCBI Taxonomy" id="391625"/>
    <lineage>
        <taxon>Bacteria</taxon>
        <taxon>Pseudomonadati</taxon>
        <taxon>Myxococcota</taxon>
        <taxon>Polyangia</taxon>
        <taxon>Nannocystales</taxon>
        <taxon>Nannocystaceae</taxon>
        <taxon>Plesiocystis</taxon>
    </lineage>
</organism>
<feature type="compositionally biased region" description="Acidic residues" evidence="1">
    <location>
        <begin position="47"/>
        <end position="65"/>
    </location>
</feature>
<evidence type="ECO:0000313" key="2">
    <source>
        <dbReference type="EMBL" id="EDM74064.1"/>
    </source>
</evidence>
<sequence length="412" mass="44081">MVMFVGMMVKLEPPRARALSTALALLGASACTDEEQVGVLDTYADGNDGDEAGDDDDDEEEETTEDTGPLLDLGGGEEMGNPCGEEGGECECNIPPHQPCDDAPDAGLFEALGLNCPDELGVDTAMTGNPEGMGLRESFGDTDAFAPREGSRYVVLGSGYVAHLDQYDDWNDPDGPILEYEPCSADLDGIDNFEPEGPYDPITLPAPIVPQNVGAVDCSEDPSLVGTGDCSNSIAEQVNAGMGAYDYTELRFTTAVPSEVYSFSFDLAFFSYEYPDYFGSQYNDMFVGWLESESWTGNVSFDEMGNPISLNAGYLDFKDPSSGPFPPQDDPNFPDPECAQGCTAEELHGTCMQGHAGTKWLTTTASAVPGEEITMVFAIFDQSDSVLDSFVFLDNFQWGCEGGSPPTTIPIP</sequence>